<dbReference type="GO" id="GO:0032040">
    <property type="term" value="C:small-subunit processome"/>
    <property type="evidence" value="ECO:0007669"/>
    <property type="project" value="TreeGrafter"/>
</dbReference>
<feature type="region of interest" description="Disordered" evidence="7">
    <location>
        <begin position="1"/>
        <end position="29"/>
    </location>
</feature>
<evidence type="ECO:0000256" key="2">
    <source>
        <dbReference type="ARBA" id="ARBA00022517"/>
    </source>
</evidence>
<gene>
    <name evidence="8" type="ORF">FRX31_034319</name>
</gene>
<keyword evidence="3" id="KW-0698">rRNA processing</keyword>
<protein>
    <submittedName>
        <fullName evidence="8">U3 small nucleolar ribonucleoprotein</fullName>
    </submittedName>
</protein>
<keyword evidence="9" id="KW-1185">Reference proteome</keyword>
<dbReference type="InterPro" id="IPR012173">
    <property type="entry name" value="Mpp10"/>
</dbReference>
<keyword evidence="5 8" id="KW-0687">Ribonucleoprotein</keyword>
<evidence type="ECO:0000256" key="5">
    <source>
        <dbReference type="ARBA" id="ARBA00023274"/>
    </source>
</evidence>
<evidence type="ECO:0000256" key="4">
    <source>
        <dbReference type="ARBA" id="ARBA00023242"/>
    </source>
</evidence>
<dbReference type="OrthoDB" id="445326at2759"/>
<sequence>GNFNDVQKAPSLPSKAPKEIKELDENKSKKGLAEIYEEEYVQQTGLGSGPVSSSDELKKEVPSLAQL</sequence>
<dbReference type="EMBL" id="JABWDY010043218">
    <property type="protein sequence ID" value="KAF5176094.1"/>
    <property type="molecule type" value="Genomic_DNA"/>
</dbReference>
<name>A0A7J6UU11_THATH</name>
<accession>A0A7J6UU11</accession>
<proteinExistence type="inferred from homology"/>
<keyword evidence="2" id="KW-0690">Ribosome biogenesis</keyword>
<feature type="compositionally biased region" description="Polar residues" evidence="7">
    <location>
        <begin position="43"/>
        <end position="54"/>
    </location>
</feature>
<feature type="region of interest" description="Disordered" evidence="7">
    <location>
        <begin position="43"/>
        <end position="67"/>
    </location>
</feature>
<comment type="similarity">
    <text evidence="6">Belongs to the MPP10 family.</text>
</comment>
<comment type="caution">
    <text evidence="8">The sequence shown here is derived from an EMBL/GenBank/DDBJ whole genome shotgun (WGS) entry which is preliminary data.</text>
</comment>
<organism evidence="8 9">
    <name type="scientific">Thalictrum thalictroides</name>
    <name type="common">Rue-anemone</name>
    <name type="synonym">Anemone thalictroides</name>
    <dbReference type="NCBI Taxonomy" id="46969"/>
    <lineage>
        <taxon>Eukaryota</taxon>
        <taxon>Viridiplantae</taxon>
        <taxon>Streptophyta</taxon>
        <taxon>Embryophyta</taxon>
        <taxon>Tracheophyta</taxon>
        <taxon>Spermatophyta</taxon>
        <taxon>Magnoliopsida</taxon>
        <taxon>Ranunculales</taxon>
        <taxon>Ranunculaceae</taxon>
        <taxon>Thalictroideae</taxon>
        <taxon>Thalictrum</taxon>
    </lineage>
</organism>
<dbReference type="GO" id="GO:0006364">
    <property type="term" value="P:rRNA processing"/>
    <property type="evidence" value="ECO:0007669"/>
    <property type="project" value="UniProtKB-KW"/>
</dbReference>
<comment type="subcellular location">
    <subcellularLocation>
        <location evidence="1">Nucleus</location>
        <location evidence="1">Nucleolus</location>
    </subcellularLocation>
</comment>
<evidence type="ECO:0000256" key="7">
    <source>
        <dbReference type="SAM" id="MobiDB-lite"/>
    </source>
</evidence>
<dbReference type="PANTHER" id="PTHR17039">
    <property type="entry name" value="U3 SMALL NUCLEOLAR RIBONUCLEOPROTEIN PROTEIN MPP10"/>
    <property type="match status" value="1"/>
</dbReference>
<keyword evidence="4" id="KW-0539">Nucleus</keyword>
<evidence type="ECO:0000256" key="1">
    <source>
        <dbReference type="ARBA" id="ARBA00004604"/>
    </source>
</evidence>
<dbReference type="Proteomes" id="UP000554482">
    <property type="component" value="Unassembled WGS sequence"/>
</dbReference>
<dbReference type="GO" id="GO:0005732">
    <property type="term" value="C:sno(s)RNA-containing ribonucleoprotein complex"/>
    <property type="evidence" value="ECO:0007669"/>
    <property type="project" value="InterPro"/>
</dbReference>
<evidence type="ECO:0000256" key="3">
    <source>
        <dbReference type="ARBA" id="ARBA00022552"/>
    </source>
</evidence>
<dbReference type="AlphaFoldDB" id="A0A7J6UU11"/>
<reference evidence="8 9" key="1">
    <citation type="submission" date="2020-06" db="EMBL/GenBank/DDBJ databases">
        <title>Transcriptomic and genomic resources for Thalictrum thalictroides and T. hernandezii: Facilitating candidate gene discovery in an emerging model plant lineage.</title>
        <authorList>
            <person name="Arias T."/>
            <person name="Riano-Pachon D.M."/>
            <person name="Di Stilio V.S."/>
        </authorList>
    </citation>
    <scope>NUCLEOTIDE SEQUENCE [LARGE SCALE GENOMIC DNA]</scope>
    <source>
        <strain evidence="9">cv. WT478/WT964</strain>
        <tissue evidence="8">Leaves</tissue>
    </source>
</reference>
<dbReference type="GO" id="GO:0034457">
    <property type="term" value="C:Mpp10 complex"/>
    <property type="evidence" value="ECO:0007669"/>
    <property type="project" value="InterPro"/>
</dbReference>
<evidence type="ECO:0000313" key="9">
    <source>
        <dbReference type="Proteomes" id="UP000554482"/>
    </source>
</evidence>
<feature type="compositionally biased region" description="Basic and acidic residues" evidence="7">
    <location>
        <begin position="16"/>
        <end position="29"/>
    </location>
</feature>
<feature type="non-terminal residue" evidence="8">
    <location>
        <position position="1"/>
    </location>
</feature>
<evidence type="ECO:0000313" key="8">
    <source>
        <dbReference type="EMBL" id="KAF5176094.1"/>
    </source>
</evidence>
<dbReference type="PANTHER" id="PTHR17039:SF0">
    <property type="entry name" value="U3 SMALL NUCLEOLAR RIBONUCLEOPROTEIN PROTEIN MPP10"/>
    <property type="match status" value="1"/>
</dbReference>
<dbReference type="Pfam" id="PF04006">
    <property type="entry name" value="Mpp10"/>
    <property type="match status" value="1"/>
</dbReference>
<evidence type="ECO:0000256" key="6">
    <source>
        <dbReference type="ARBA" id="ARBA00029455"/>
    </source>
</evidence>